<name>A0ABQ5MQV3_9MICC</name>
<protein>
    <submittedName>
        <fullName evidence="8">Permease of the major facilitator superfamily protein</fullName>
    </submittedName>
</protein>
<keyword evidence="9" id="KW-1185">Reference proteome</keyword>
<dbReference type="Gene3D" id="1.20.1250.20">
    <property type="entry name" value="MFS general substrate transporter like domains"/>
    <property type="match status" value="1"/>
</dbReference>
<evidence type="ECO:0000259" key="7">
    <source>
        <dbReference type="PROSITE" id="PS50850"/>
    </source>
</evidence>
<feature type="transmembrane region" description="Helical" evidence="6">
    <location>
        <begin position="307"/>
        <end position="326"/>
    </location>
</feature>
<proteinExistence type="predicted"/>
<dbReference type="PROSITE" id="PS50850">
    <property type="entry name" value="MFS"/>
    <property type="match status" value="1"/>
</dbReference>
<evidence type="ECO:0000256" key="3">
    <source>
        <dbReference type="ARBA" id="ARBA00022692"/>
    </source>
</evidence>
<dbReference type="Pfam" id="PF07690">
    <property type="entry name" value="MFS_1"/>
    <property type="match status" value="1"/>
</dbReference>
<evidence type="ECO:0000313" key="9">
    <source>
        <dbReference type="Proteomes" id="UP001209654"/>
    </source>
</evidence>
<reference evidence="8 9" key="1">
    <citation type="journal article" date="2023" name="Int. J. Syst. Evol. Microbiol.">
        <title>Arthrobacter mangrovi sp. nov., an actinobacterium isolated from the rhizosphere of a mangrove.</title>
        <authorList>
            <person name="Hamada M."/>
            <person name="Saitou S."/>
            <person name="Enomoto N."/>
            <person name="Nanri K."/>
            <person name="Hidaka K."/>
            <person name="Miura T."/>
            <person name="Tamura T."/>
        </authorList>
    </citation>
    <scope>NUCLEOTIDE SEQUENCE [LARGE SCALE GENOMIC DNA]</scope>
    <source>
        <strain evidence="8 9">NBRC 112813</strain>
    </source>
</reference>
<feature type="transmembrane region" description="Helical" evidence="6">
    <location>
        <begin position="283"/>
        <end position="301"/>
    </location>
</feature>
<accession>A0ABQ5MQV3</accession>
<dbReference type="InterPro" id="IPR011701">
    <property type="entry name" value="MFS"/>
</dbReference>
<feature type="transmembrane region" description="Helical" evidence="6">
    <location>
        <begin position="61"/>
        <end position="80"/>
    </location>
</feature>
<feature type="transmembrane region" description="Helical" evidence="6">
    <location>
        <begin position="117"/>
        <end position="138"/>
    </location>
</feature>
<gene>
    <name evidence="8" type="ORF">AHIS1636_07960</name>
</gene>
<feature type="transmembrane region" description="Helical" evidence="6">
    <location>
        <begin position="20"/>
        <end position="41"/>
    </location>
</feature>
<keyword evidence="3 6" id="KW-0812">Transmembrane</keyword>
<evidence type="ECO:0000256" key="4">
    <source>
        <dbReference type="ARBA" id="ARBA00022989"/>
    </source>
</evidence>
<feature type="transmembrane region" description="Helical" evidence="6">
    <location>
        <begin position="374"/>
        <end position="394"/>
    </location>
</feature>
<dbReference type="PANTHER" id="PTHR43124:SF3">
    <property type="entry name" value="CHLORAMPHENICOL EFFLUX PUMP RV0191"/>
    <property type="match status" value="1"/>
</dbReference>
<feature type="domain" description="Major facilitator superfamily (MFS) profile" evidence="7">
    <location>
        <begin position="21"/>
        <end position="396"/>
    </location>
</feature>
<feature type="transmembrane region" description="Helical" evidence="6">
    <location>
        <begin position="145"/>
        <end position="167"/>
    </location>
</feature>
<dbReference type="SUPFAM" id="SSF103473">
    <property type="entry name" value="MFS general substrate transporter"/>
    <property type="match status" value="1"/>
</dbReference>
<comment type="caution">
    <text evidence="8">The sequence shown here is derived from an EMBL/GenBank/DDBJ whole genome shotgun (WGS) entry which is preliminary data.</text>
</comment>
<evidence type="ECO:0000256" key="2">
    <source>
        <dbReference type="ARBA" id="ARBA00022475"/>
    </source>
</evidence>
<evidence type="ECO:0000256" key="1">
    <source>
        <dbReference type="ARBA" id="ARBA00004651"/>
    </source>
</evidence>
<dbReference type="InterPro" id="IPR036259">
    <property type="entry name" value="MFS_trans_sf"/>
</dbReference>
<evidence type="ECO:0000256" key="5">
    <source>
        <dbReference type="ARBA" id="ARBA00023136"/>
    </source>
</evidence>
<keyword evidence="4 6" id="KW-1133">Transmembrane helix</keyword>
<evidence type="ECO:0000313" key="8">
    <source>
        <dbReference type="EMBL" id="GLB66357.1"/>
    </source>
</evidence>
<dbReference type="InterPro" id="IPR020846">
    <property type="entry name" value="MFS_dom"/>
</dbReference>
<dbReference type="EMBL" id="BRVS01000003">
    <property type="protein sequence ID" value="GLB66357.1"/>
    <property type="molecule type" value="Genomic_DNA"/>
</dbReference>
<feature type="transmembrane region" description="Helical" evidence="6">
    <location>
        <begin position="347"/>
        <end position="368"/>
    </location>
</feature>
<dbReference type="Proteomes" id="UP001209654">
    <property type="component" value="Unassembled WGS sequence"/>
</dbReference>
<feature type="transmembrane region" description="Helical" evidence="6">
    <location>
        <begin position="216"/>
        <end position="240"/>
    </location>
</feature>
<dbReference type="RefSeq" id="WP_264794513.1">
    <property type="nucleotide sequence ID" value="NZ_BRVS01000003.1"/>
</dbReference>
<feature type="transmembrane region" description="Helical" evidence="6">
    <location>
        <begin position="252"/>
        <end position="271"/>
    </location>
</feature>
<keyword evidence="2" id="KW-1003">Cell membrane</keyword>
<keyword evidence="5 6" id="KW-0472">Membrane</keyword>
<evidence type="ECO:0000256" key="6">
    <source>
        <dbReference type="SAM" id="Phobius"/>
    </source>
</evidence>
<dbReference type="PANTHER" id="PTHR43124">
    <property type="entry name" value="PURINE EFFLUX PUMP PBUE"/>
    <property type="match status" value="1"/>
</dbReference>
<feature type="transmembrane region" description="Helical" evidence="6">
    <location>
        <begin position="173"/>
        <end position="195"/>
    </location>
</feature>
<comment type="subcellular location">
    <subcellularLocation>
        <location evidence="1">Cell membrane</location>
        <topology evidence="1">Multi-pass membrane protein</topology>
    </subcellularLocation>
</comment>
<dbReference type="InterPro" id="IPR050189">
    <property type="entry name" value="MFS_Efflux_Transporters"/>
</dbReference>
<organism evidence="8 9">
    <name type="scientific">Arthrobacter mangrovi</name>
    <dbReference type="NCBI Taxonomy" id="2966350"/>
    <lineage>
        <taxon>Bacteria</taxon>
        <taxon>Bacillati</taxon>
        <taxon>Actinomycetota</taxon>
        <taxon>Actinomycetes</taxon>
        <taxon>Micrococcales</taxon>
        <taxon>Micrococcaceae</taxon>
        <taxon>Arthrobacter</taxon>
    </lineage>
</organism>
<feature type="transmembrane region" description="Helical" evidence="6">
    <location>
        <begin position="87"/>
        <end position="105"/>
    </location>
</feature>
<sequence length="419" mass="42898">MLSKDDHASAQNHARVPIAAAIIALAAGGFGIGTTEFAIMGLLQNVAEGLQISIPQSGQLISAYALGVVVGAPVLAALGARLPHKHMALGLMALFTVGNLSSVLAPDFGSMLATRFISGLPHGAYFGVAAVIAASLVAPSKRPRAVAAVMLGLAVANVVGVPLVTWLGQNYGWRLMFVAVGVIGAITLLLIQRFVPFRPAHAEASMRRELRALKRIQVWLALLIGVVGFGGFFAVYSYISPTMTDVAGLPESALPLVVGLYGLGMVAGNILGGRLAERSVMGSIYQVMTAIVCVLAIFWVVADFAVLAVAMVFLIGVAGSSLIPGLQTRLMDASPDAQTLAASLNHSALNMANALGAFLGGAVISAGWGYKAPALVGAGLAVLGLAVAVISGLLERKAKAPARSGTDAALPDRKVPGSR</sequence>
<dbReference type="CDD" id="cd17324">
    <property type="entry name" value="MFS_NepI_like"/>
    <property type="match status" value="1"/>
</dbReference>